<evidence type="ECO:0000256" key="3">
    <source>
        <dbReference type="ARBA" id="ARBA00022741"/>
    </source>
</evidence>
<keyword evidence="14" id="KW-0548">Nucleotidyltransferase</keyword>
<evidence type="ECO:0000256" key="2">
    <source>
        <dbReference type="ARBA" id="ARBA00022679"/>
    </source>
</evidence>
<reference evidence="14 15" key="1">
    <citation type="submission" date="2018-06" db="EMBL/GenBank/DDBJ databases">
        <authorList>
            <consortium name="Pathogen Informatics"/>
            <person name="Doyle S."/>
        </authorList>
    </citation>
    <scope>NUCLEOTIDE SEQUENCE [LARGE SCALE GENOMIC DNA]</scope>
    <source>
        <strain evidence="14 15">NCTC11009</strain>
    </source>
</reference>
<dbReference type="GO" id="GO:0005524">
    <property type="term" value="F:ATP binding"/>
    <property type="evidence" value="ECO:0007669"/>
    <property type="project" value="UniProtKB-KW"/>
</dbReference>
<dbReference type="InterPro" id="IPR035985">
    <property type="entry name" value="Ubiquitin-activating_enz"/>
</dbReference>
<dbReference type="CDD" id="cd00757">
    <property type="entry name" value="ThiF_MoeB_HesA_family"/>
    <property type="match status" value="1"/>
</dbReference>
<keyword evidence="2 14" id="KW-0808">Transferase</keyword>
<comment type="function">
    <text evidence="6">Catalyzes the adenylation by ATP of the carboxyl group of the C-terminal glycine of sulfur carrier protein MoaD.</text>
</comment>
<organism evidence="14 15">
    <name type="scientific">Oligella urethralis</name>
    <dbReference type="NCBI Taxonomy" id="90245"/>
    <lineage>
        <taxon>Bacteria</taxon>
        <taxon>Pseudomonadati</taxon>
        <taxon>Pseudomonadota</taxon>
        <taxon>Betaproteobacteria</taxon>
        <taxon>Burkholderiales</taxon>
        <taxon>Alcaligenaceae</taxon>
        <taxon>Oligella</taxon>
    </lineage>
</organism>
<dbReference type="SUPFAM" id="SSF69572">
    <property type="entry name" value="Activating enzymes of the ubiquitin-like proteins"/>
    <property type="match status" value="1"/>
</dbReference>
<protein>
    <recommendedName>
        <fullName evidence="9">Molybdopterin-synthase adenylyltransferase</fullName>
        <ecNumber evidence="8">2.7.7.80</ecNumber>
    </recommendedName>
    <alternativeName>
        <fullName evidence="12">MoaD protein adenylase</fullName>
    </alternativeName>
    <alternativeName>
        <fullName evidence="10">Molybdopterin-converting factor subunit 1 adenylase</fullName>
    </alternativeName>
    <alternativeName>
        <fullName evidence="11">Sulfur carrier protein MoaD adenylyltransferase</fullName>
    </alternativeName>
</protein>
<dbReference type="PANTHER" id="PTHR10953:SF194">
    <property type="entry name" value="MOLYBDOPTERIN-SYNTHASE ADENYLYLTRANSFERASE"/>
    <property type="match status" value="1"/>
</dbReference>
<proteinExistence type="inferred from homology"/>
<dbReference type="AlphaFoldDB" id="A0A2X1WL29"/>
<dbReference type="Proteomes" id="UP000250242">
    <property type="component" value="Unassembled WGS sequence"/>
</dbReference>
<evidence type="ECO:0000256" key="4">
    <source>
        <dbReference type="ARBA" id="ARBA00022840"/>
    </source>
</evidence>
<name>A0A2X1WL29_9BURK</name>
<evidence type="ECO:0000256" key="1">
    <source>
        <dbReference type="ARBA" id="ARBA00009919"/>
    </source>
</evidence>
<dbReference type="InterPro" id="IPR045886">
    <property type="entry name" value="ThiF/MoeB/HesA"/>
</dbReference>
<dbReference type="Pfam" id="PF00899">
    <property type="entry name" value="ThiF"/>
    <property type="match status" value="1"/>
</dbReference>
<dbReference type="EC" id="2.7.7.80" evidence="8"/>
<evidence type="ECO:0000259" key="13">
    <source>
        <dbReference type="Pfam" id="PF00899"/>
    </source>
</evidence>
<evidence type="ECO:0000256" key="9">
    <source>
        <dbReference type="ARBA" id="ARBA00073635"/>
    </source>
</evidence>
<evidence type="ECO:0000256" key="11">
    <source>
        <dbReference type="ARBA" id="ARBA00075328"/>
    </source>
</evidence>
<evidence type="ECO:0000313" key="14">
    <source>
        <dbReference type="EMBL" id="SPY09274.1"/>
    </source>
</evidence>
<evidence type="ECO:0000256" key="10">
    <source>
        <dbReference type="ARBA" id="ARBA00075110"/>
    </source>
</evidence>
<evidence type="ECO:0000256" key="12">
    <source>
        <dbReference type="ARBA" id="ARBA00078531"/>
    </source>
</evidence>
<comment type="similarity">
    <text evidence="1">Belongs to the HesA/MoeB/ThiF family.</text>
</comment>
<dbReference type="PANTHER" id="PTHR10953">
    <property type="entry name" value="UBIQUITIN-ACTIVATING ENZYME E1"/>
    <property type="match status" value="1"/>
</dbReference>
<dbReference type="GO" id="GO:0008641">
    <property type="term" value="F:ubiquitin-like modifier activating enzyme activity"/>
    <property type="evidence" value="ECO:0007669"/>
    <property type="project" value="InterPro"/>
</dbReference>
<dbReference type="NCBIfam" id="NF004281">
    <property type="entry name" value="PRK05690.1"/>
    <property type="match status" value="1"/>
</dbReference>
<evidence type="ECO:0000256" key="6">
    <source>
        <dbReference type="ARBA" id="ARBA00055169"/>
    </source>
</evidence>
<comment type="subunit">
    <text evidence="7">Homodimer. Forms a stable heterotetrameric complex of 2 MoeB and 2 MoaD during adenylation of MoaD.</text>
</comment>
<sequence length="254" mass="28280">MSQLNDEQLLRYARHIMLDGFGFEGQERLINSRILMVGAGGLGAPALMYLVAAGVGTIHLVDDDTVELSNLQRQIVHTNERIAMPKVASAKLMAQALNPEVKLIPHHGRLNDEQLDALMQQVDLVLECTDNFATRQQLNRMCFKHRVPMVSAAAIRFDGQVTVFDFRDEKSPCYACQYDPSENLQPDNCATLGVLSTVVGSIGMMQAHEALKLLLGIGQSLQGRLLMFDGRNTRWHEFKLSKNPQCRVCANTSQ</sequence>
<comment type="catalytic activity">
    <reaction evidence="5">
        <text>[molybdopterin-synthase sulfur-carrier protein]-C-terminal Gly-Gly + ATP + H(+) = [molybdopterin-synthase sulfur-carrier protein]-C-terminal Gly-Gly-AMP + diphosphate</text>
        <dbReference type="Rhea" id="RHEA:43616"/>
        <dbReference type="Rhea" id="RHEA-COMP:12159"/>
        <dbReference type="Rhea" id="RHEA-COMP:12202"/>
        <dbReference type="ChEBI" id="CHEBI:15378"/>
        <dbReference type="ChEBI" id="CHEBI:30616"/>
        <dbReference type="ChEBI" id="CHEBI:33019"/>
        <dbReference type="ChEBI" id="CHEBI:90618"/>
        <dbReference type="ChEBI" id="CHEBI:90778"/>
        <dbReference type="EC" id="2.7.7.80"/>
    </reaction>
</comment>
<gene>
    <name evidence="14" type="primary">moeB_2</name>
    <name evidence="14" type="ORF">NCTC11009_02537</name>
</gene>
<evidence type="ECO:0000256" key="7">
    <source>
        <dbReference type="ARBA" id="ARBA00063809"/>
    </source>
</evidence>
<dbReference type="GO" id="GO:0004792">
    <property type="term" value="F:thiosulfate-cyanide sulfurtransferase activity"/>
    <property type="evidence" value="ECO:0007669"/>
    <property type="project" value="TreeGrafter"/>
</dbReference>
<dbReference type="FunFam" id="3.40.50.720:FF:000033">
    <property type="entry name" value="Adenylyltransferase and sulfurtransferase MOCS3"/>
    <property type="match status" value="1"/>
</dbReference>
<evidence type="ECO:0000256" key="8">
    <source>
        <dbReference type="ARBA" id="ARBA00066884"/>
    </source>
</evidence>
<dbReference type="GO" id="GO:0005829">
    <property type="term" value="C:cytosol"/>
    <property type="evidence" value="ECO:0007669"/>
    <property type="project" value="TreeGrafter"/>
</dbReference>
<evidence type="ECO:0000313" key="15">
    <source>
        <dbReference type="Proteomes" id="UP000250242"/>
    </source>
</evidence>
<keyword evidence="3" id="KW-0547">Nucleotide-binding</keyword>
<accession>A0A2X1WL29</accession>
<evidence type="ECO:0000256" key="5">
    <source>
        <dbReference type="ARBA" id="ARBA00052218"/>
    </source>
</evidence>
<keyword evidence="4" id="KW-0067">ATP-binding</keyword>
<dbReference type="GO" id="GO:0008146">
    <property type="term" value="F:sulfotransferase activity"/>
    <property type="evidence" value="ECO:0007669"/>
    <property type="project" value="TreeGrafter"/>
</dbReference>
<dbReference type="EMBL" id="UATH01000001">
    <property type="protein sequence ID" value="SPY09274.1"/>
    <property type="molecule type" value="Genomic_DNA"/>
</dbReference>
<dbReference type="Gene3D" id="3.40.50.720">
    <property type="entry name" value="NAD(P)-binding Rossmann-like Domain"/>
    <property type="match status" value="1"/>
</dbReference>
<dbReference type="GO" id="GO:0061605">
    <property type="term" value="F:molybdopterin-synthase adenylyltransferase activity"/>
    <property type="evidence" value="ECO:0007669"/>
    <property type="project" value="UniProtKB-EC"/>
</dbReference>
<dbReference type="InterPro" id="IPR000594">
    <property type="entry name" value="ThiF_NAD_FAD-bd"/>
</dbReference>
<feature type="domain" description="THIF-type NAD/FAD binding fold" evidence="13">
    <location>
        <begin position="12"/>
        <end position="248"/>
    </location>
</feature>